<evidence type="ECO:0000256" key="5">
    <source>
        <dbReference type="ARBA" id="ARBA00022741"/>
    </source>
</evidence>
<evidence type="ECO:0000313" key="12">
    <source>
        <dbReference type="EMBL" id="NDV29943.1"/>
    </source>
</evidence>
<dbReference type="Pfam" id="PF00493">
    <property type="entry name" value="MCM"/>
    <property type="match status" value="1"/>
</dbReference>
<dbReference type="InterPro" id="IPR001208">
    <property type="entry name" value="MCM_dom"/>
</dbReference>
<dbReference type="GO" id="GO:0017116">
    <property type="term" value="F:single-stranded DNA helicase activity"/>
    <property type="evidence" value="ECO:0007669"/>
    <property type="project" value="TreeGrafter"/>
</dbReference>
<dbReference type="InterPro" id="IPR008045">
    <property type="entry name" value="MCM2"/>
</dbReference>
<evidence type="ECO:0000259" key="11">
    <source>
        <dbReference type="PROSITE" id="PS50051"/>
    </source>
</evidence>
<evidence type="ECO:0000256" key="8">
    <source>
        <dbReference type="ARBA" id="ARBA00022840"/>
    </source>
</evidence>
<evidence type="ECO:0000256" key="1">
    <source>
        <dbReference type="ARBA" id="ARBA00008010"/>
    </source>
</evidence>
<dbReference type="PRINTS" id="PR01657">
    <property type="entry name" value="MCMFAMILY"/>
</dbReference>
<dbReference type="SMART" id="SM00350">
    <property type="entry name" value="MCM"/>
    <property type="match status" value="1"/>
</dbReference>
<evidence type="ECO:0000256" key="4">
    <source>
        <dbReference type="ARBA" id="ARBA00022705"/>
    </source>
</evidence>
<dbReference type="InterPro" id="IPR027417">
    <property type="entry name" value="P-loop_NTPase"/>
</dbReference>
<evidence type="ECO:0000256" key="2">
    <source>
        <dbReference type="ARBA" id="ARBA00012551"/>
    </source>
</evidence>
<dbReference type="Pfam" id="PF14551">
    <property type="entry name" value="MCM_N"/>
    <property type="match status" value="1"/>
</dbReference>
<dbReference type="Gene3D" id="3.40.50.300">
    <property type="entry name" value="P-loop containing nucleotide triphosphate hydrolases"/>
    <property type="match status" value="1"/>
</dbReference>
<dbReference type="SUPFAM" id="SSF52540">
    <property type="entry name" value="P-loop containing nucleoside triphosphate hydrolases"/>
    <property type="match status" value="1"/>
</dbReference>
<comment type="similarity">
    <text evidence="1">Belongs to the MCM family.</text>
</comment>
<dbReference type="GO" id="GO:0000727">
    <property type="term" value="P:double-strand break repair via break-induced replication"/>
    <property type="evidence" value="ECO:0007669"/>
    <property type="project" value="TreeGrafter"/>
</dbReference>
<evidence type="ECO:0000256" key="10">
    <source>
        <dbReference type="SAM" id="MobiDB-lite"/>
    </source>
</evidence>
<evidence type="ECO:0000256" key="7">
    <source>
        <dbReference type="ARBA" id="ARBA00022806"/>
    </source>
</evidence>
<evidence type="ECO:0000256" key="3">
    <source>
        <dbReference type="ARBA" id="ARBA00018925"/>
    </source>
</evidence>
<feature type="compositionally biased region" description="Basic residues" evidence="10">
    <location>
        <begin position="44"/>
        <end position="54"/>
    </location>
</feature>
<accession>A0A6B2KYV5</accession>
<dbReference type="SUPFAM" id="SSF50249">
    <property type="entry name" value="Nucleic acid-binding proteins"/>
    <property type="match status" value="1"/>
</dbReference>
<dbReference type="InterPro" id="IPR033762">
    <property type="entry name" value="MCM_OB"/>
</dbReference>
<feature type="region of interest" description="Disordered" evidence="10">
    <location>
        <begin position="1"/>
        <end position="94"/>
    </location>
</feature>
<dbReference type="AlphaFoldDB" id="A0A6B2KYV5"/>
<dbReference type="InterPro" id="IPR012340">
    <property type="entry name" value="NA-bd_OB-fold"/>
</dbReference>
<evidence type="ECO:0000256" key="6">
    <source>
        <dbReference type="ARBA" id="ARBA00022801"/>
    </source>
</evidence>
<dbReference type="GO" id="GO:0043138">
    <property type="term" value="F:3'-5' DNA helicase activity"/>
    <property type="evidence" value="ECO:0007669"/>
    <property type="project" value="TreeGrafter"/>
</dbReference>
<keyword evidence="5" id="KW-0547">Nucleotide-binding</keyword>
<dbReference type="PROSITE" id="PS50051">
    <property type="entry name" value="MCM_2"/>
    <property type="match status" value="1"/>
</dbReference>
<keyword evidence="8" id="KW-0067">ATP-binding</keyword>
<dbReference type="GO" id="GO:0016787">
    <property type="term" value="F:hydrolase activity"/>
    <property type="evidence" value="ECO:0007669"/>
    <property type="project" value="UniProtKB-KW"/>
</dbReference>
<feature type="compositionally biased region" description="Basic and acidic residues" evidence="10">
    <location>
        <begin position="16"/>
        <end position="43"/>
    </location>
</feature>
<dbReference type="Pfam" id="PF12619">
    <property type="entry name" value="MCM2_N"/>
    <property type="match status" value="1"/>
</dbReference>
<sequence>MMRTMEKDLLPNPQLDRYDEADLDKEVYAEDLPARKRAEVALKKRDKGKQKVRPSRFMMESSDEESYSPNTTPKQHKIPRIDKPQSGAIGSPLDLPDISDVNQMMYEDEPEEEDAAPVELHDIQGSLKEWISRDIIRKEIRKRFTAFLRLFIMNGRPRYVERIRNMCSENKESLEVSWADLFQREPILAEWVADAPSDLLPLLDEIATNEVNHPDAFPFYHRIHEQIHVRITELPLTESLRDLRQSHLNALIRVTGVVTRRTSVFPQLTWIAYDCGKCGTLLGPFEQGNAPKEIKPSTCLQCQCKGPFILNHEKTRYRNFQKITLQESPGTVPPGRLPRSKDVIILDDLIDTIRPGDEVEITGIYKNSYDSTLNISQGFPVFKTTIEANHIFKKEDIYDSFRLTDEDEQKIVELSKNPRVCQMIIDSIAPSIYGHKDIKTAIALALFGGKAKMGAQRHKIRGDINLLLLGDPGTAKSQFLKYIEKTAYRAIYTTGRGASAVGLTASVHRDPVTREWTLEGGALVLADRGVCMIDEFDKMNDQDRTSIHEAMEQQSISISKAGIVTSLQARCTVVAAANPIRGRYDSSLPFIKNVDLTEAILSRFDILCIVRDMIDPDEDGRLGEFVVKSHVRSHPLNQEEIELTPQNDYSPVSQRIC</sequence>
<dbReference type="Gene3D" id="2.40.50.140">
    <property type="entry name" value="Nucleic acid-binding proteins"/>
    <property type="match status" value="1"/>
</dbReference>
<keyword evidence="6" id="KW-0378">Hydrolase</keyword>
<dbReference type="EC" id="3.6.4.12" evidence="2"/>
<dbReference type="FunFam" id="3.40.50.300:FF:001141">
    <property type="entry name" value="DNA helicase"/>
    <property type="match status" value="1"/>
</dbReference>
<keyword evidence="4" id="KW-0235">DNA replication</keyword>
<keyword evidence="9" id="KW-0131">Cell cycle</keyword>
<name>A0A6B2KYV5_9EUKA</name>
<dbReference type="PRINTS" id="PR01658">
    <property type="entry name" value="MCMPROTEIN2"/>
</dbReference>
<dbReference type="Gene3D" id="2.20.28.10">
    <property type="match status" value="1"/>
</dbReference>
<feature type="domain" description="MCM C-terminal AAA(+) ATPase" evidence="11">
    <location>
        <begin position="420"/>
        <end position="626"/>
    </location>
</feature>
<dbReference type="Gene3D" id="3.30.1640.10">
    <property type="entry name" value="mini-chromosome maintenance (MCM) complex, chain A, domain 1"/>
    <property type="match status" value="1"/>
</dbReference>
<dbReference type="InterPro" id="IPR027925">
    <property type="entry name" value="MCM_N"/>
</dbReference>
<dbReference type="InterPro" id="IPR031327">
    <property type="entry name" value="MCM"/>
</dbReference>
<dbReference type="GO" id="GO:0005524">
    <property type="term" value="F:ATP binding"/>
    <property type="evidence" value="ECO:0007669"/>
    <property type="project" value="UniProtKB-KW"/>
</dbReference>
<dbReference type="Pfam" id="PF17207">
    <property type="entry name" value="MCM_OB"/>
    <property type="match status" value="1"/>
</dbReference>
<evidence type="ECO:0000256" key="9">
    <source>
        <dbReference type="ARBA" id="ARBA00023306"/>
    </source>
</evidence>
<dbReference type="EMBL" id="GIBP01000974">
    <property type="protein sequence ID" value="NDV29943.1"/>
    <property type="molecule type" value="Transcribed_RNA"/>
</dbReference>
<dbReference type="GO" id="GO:0005634">
    <property type="term" value="C:nucleus"/>
    <property type="evidence" value="ECO:0007669"/>
    <property type="project" value="InterPro"/>
</dbReference>
<dbReference type="GO" id="GO:0003697">
    <property type="term" value="F:single-stranded DNA binding"/>
    <property type="evidence" value="ECO:0007669"/>
    <property type="project" value="TreeGrafter"/>
</dbReference>
<reference evidence="12" key="1">
    <citation type="journal article" date="2020" name="J. Eukaryot. Microbiol.">
        <title>De novo Sequencing, Assembly and Annotation of the Transcriptome for the Free-Living Testate Amoeba Arcella intermedia.</title>
        <authorList>
            <person name="Ribeiro G.M."/>
            <person name="Porfirio-Sousa A.L."/>
            <person name="Maurer-Alcala X.X."/>
            <person name="Katz L.A."/>
            <person name="Lahr D.J.G."/>
        </authorList>
    </citation>
    <scope>NUCLEOTIDE SEQUENCE</scope>
</reference>
<proteinExistence type="inferred from homology"/>
<organism evidence="12">
    <name type="scientific">Arcella intermedia</name>
    <dbReference type="NCBI Taxonomy" id="1963864"/>
    <lineage>
        <taxon>Eukaryota</taxon>
        <taxon>Amoebozoa</taxon>
        <taxon>Tubulinea</taxon>
        <taxon>Elardia</taxon>
        <taxon>Arcellinida</taxon>
        <taxon>Sphaerothecina</taxon>
        <taxon>Arcellidae</taxon>
        <taxon>Arcella</taxon>
    </lineage>
</organism>
<dbReference type="PANTHER" id="PTHR11630:SF44">
    <property type="entry name" value="DNA REPLICATION LICENSING FACTOR MCM2"/>
    <property type="match status" value="1"/>
</dbReference>
<protein>
    <recommendedName>
        <fullName evidence="3">DNA replication licensing factor MCM2</fullName>
        <ecNumber evidence="2">3.6.4.12</ecNumber>
    </recommendedName>
</protein>
<keyword evidence="7" id="KW-0347">Helicase</keyword>
<dbReference type="GO" id="GO:1902975">
    <property type="term" value="P:mitotic DNA replication initiation"/>
    <property type="evidence" value="ECO:0007669"/>
    <property type="project" value="TreeGrafter"/>
</dbReference>
<dbReference type="GO" id="GO:0042555">
    <property type="term" value="C:MCM complex"/>
    <property type="evidence" value="ECO:0007669"/>
    <property type="project" value="InterPro"/>
</dbReference>
<dbReference type="PANTHER" id="PTHR11630">
    <property type="entry name" value="DNA REPLICATION LICENSING FACTOR MCM FAMILY MEMBER"/>
    <property type="match status" value="1"/>
</dbReference>